<name>A0A1E4RY11_CYBJN</name>
<evidence type="ECO:0000313" key="11">
    <source>
        <dbReference type="EMBL" id="ODV72120.1"/>
    </source>
</evidence>
<evidence type="ECO:0000256" key="1">
    <source>
        <dbReference type="ARBA" id="ARBA00004141"/>
    </source>
</evidence>
<dbReference type="PRINTS" id="PR00171">
    <property type="entry name" value="SUGRTRNSPORT"/>
</dbReference>
<gene>
    <name evidence="11" type="primary">HXT2.2</name>
    <name evidence="11" type="ORF">CYBJADRAFT_178212</name>
</gene>
<dbReference type="AlphaFoldDB" id="A0A1E4RY11"/>
<feature type="transmembrane region" description="Helical" evidence="9">
    <location>
        <begin position="415"/>
        <end position="433"/>
    </location>
</feature>
<dbReference type="GeneID" id="30991312"/>
<evidence type="ECO:0000256" key="7">
    <source>
        <dbReference type="RuleBase" id="RU003346"/>
    </source>
</evidence>
<evidence type="ECO:0000256" key="8">
    <source>
        <dbReference type="SAM" id="MobiDB-lite"/>
    </source>
</evidence>
<dbReference type="NCBIfam" id="TIGR00879">
    <property type="entry name" value="SP"/>
    <property type="match status" value="1"/>
</dbReference>
<keyword evidence="3 7" id="KW-0813">Transport</keyword>
<feature type="transmembrane region" description="Helical" evidence="9">
    <location>
        <begin position="306"/>
        <end position="332"/>
    </location>
</feature>
<feature type="transmembrane region" description="Helical" evidence="9">
    <location>
        <begin position="344"/>
        <end position="365"/>
    </location>
</feature>
<dbReference type="EMBL" id="KV453936">
    <property type="protein sequence ID" value="ODV72120.1"/>
    <property type="molecule type" value="Genomic_DNA"/>
</dbReference>
<dbReference type="Pfam" id="PF00083">
    <property type="entry name" value="Sugar_tr"/>
    <property type="match status" value="1"/>
</dbReference>
<dbReference type="InterPro" id="IPR005828">
    <property type="entry name" value="MFS_sugar_transport-like"/>
</dbReference>
<evidence type="ECO:0000256" key="9">
    <source>
        <dbReference type="SAM" id="Phobius"/>
    </source>
</evidence>
<dbReference type="GO" id="GO:0005351">
    <property type="term" value="F:carbohydrate:proton symporter activity"/>
    <property type="evidence" value="ECO:0007669"/>
    <property type="project" value="TreeGrafter"/>
</dbReference>
<dbReference type="SUPFAM" id="SSF103473">
    <property type="entry name" value="MFS general substrate transporter"/>
    <property type="match status" value="1"/>
</dbReference>
<dbReference type="STRING" id="983966.A0A1E4RY11"/>
<feature type="transmembrane region" description="Helical" evidence="9">
    <location>
        <begin position="34"/>
        <end position="53"/>
    </location>
</feature>
<sequence>MKRQEDGEKNEQRHDNLAHYLPNSTMPWWKTRHFLVLNWLILIVSLTSTNTGYDGSLLNAFQSMPDWMSAMGHPEGAVLGAIANGVVFGVLLSTLVASTISDRLGRRHAITIGDVIMIIGTIIQSCAGTWLHVNGNDKQETSRRTYAMFLVARIILGFGNGVATIASPPLISELSYPTHRQAVTAFFNSNWYLGAIISSWVSFGTRNVGRNWSWRIPSIIQGFFPLAQICLIYFVPESPRFLISKGRNSEAREILLKYHGGGNEEECGALVDFEMSEIELAIEQEKYANHFSYLSFFKTPGNRKRLFILCFLGVIMQLSGNGLVSYYLSIVLNSIGITSTSQQLIFNGGLMIYNYGISIIINLFAHNHTRRRTVFITSVASMLLTYVIWTILSAINQQRNFEDSSLGKGVMAMIFLYYLAYNLGLNGLPYLYLTEILPFTIRTKGINLCVLVQQIIQIYNGFVNPIAMDAIEWRYYIVYCCILAVELVVVYLTWVETSGRTLEEVVEVFGESITDHDIEHLKKNKAMAEHRENVSSDGDNVDKTSSTENENNLLA</sequence>
<accession>A0A1E4RY11</accession>
<dbReference type="Gene3D" id="1.20.1250.20">
    <property type="entry name" value="MFS general substrate transporter like domains"/>
    <property type="match status" value="1"/>
</dbReference>
<evidence type="ECO:0000259" key="10">
    <source>
        <dbReference type="PROSITE" id="PS50850"/>
    </source>
</evidence>
<dbReference type="InterPro" id="IPR005829">
    <property type="entry name" value="Sugar_transporter_CS"/>
</dbReference>
<keyword evidence="5 9" id="KW-1133">Transmembrane helix</keyword>
<evidence type="ECO:0000256" key="4">
    <source>
        <dbReference type="ARBA" id="ARBA00022692"/>
    </source>
</evidence>
<reference evidence="11 12" key="1">
    <citation type="journal article" date="2016" name="Proc. Natl. Acad. Sci. U.S.A.">
        <title>Comparative genomics of biotechnologically important yeasts.</title>
        <authorList>
            <person name="Riley R."/>
            <person name="Haridas S."/>
            <person name="Wolfe K.H."/>
            <person name="Lopes M.R."/>
            <person name="Hittinger C.T."/>
            <person name="Goeker M."/>
            <person name="Salamov A.A."/>
            <person name="Wisecaver J.H."/>
            <person name="Long T.M."/>
            <person name="Calvey C.H."/>
            <person name="Aerts A.L."/>
            <person name="Barry K.W."/>
            <person name="Choi C."/>
            <person name="Clum A."/>
            <person name="Coughlan A.Y."/>
            <person name="Deshpande S."/>
            <person name="Douglass A.P."/>
            <person name="Hanson S.J."/>
            <person name="Klenk H.-P."/>
            <person name="LaButti K.M."/>
            <person name="Lapidus A."/>
            <person name="Lindquist E.A."/>
            <person name="Lipzen A.M."/>
            <person name="Meier-Kolthoff J.P."/>
            <person name="Ohm R.A."/>
            <person name="Otillar R.P."/>
            <person name="Pangilinan J.L."/>
            <person name="Peng Y."/>
            <person name="Rokas A."/>
            <person name="Rosa C.A."/>
            <person name="Scheuner C."/>
            <person name="Sibirny A.A."/>
            <person name="Slot J.C."/>
            <person name="Stielow J.B."/>
            <person name="Sun H."/>
            <person name="Kurtzman C.P."/>
            <person name="Blackwell M."/>
            <person name="Grigoriev I.V."/>
            <person name="Jeffries T.W."/>
        </authorList>
    </citation>
    <scope>NUCLEOTIDE SEQUENCE [LARGE SCALE GENOMIC DNA]</scope>
    <source>
        <strain evidence="12">ATCC 18201 / CBS 1600 / BCRC 20928 / JCM 3617 / NBRC 0987 / NRRL Y-1542</strain>
    </source>
</reference>
<dbReference type="InterPro" id="IPR050360">
    <property type="entry name" value="MFS_Sugar_Transporters"/>
</dbReference>
<keyword evidence="12" id="KW-1185">Reference proteome</keyword>
<dbReference type="RefSeq" id="XP_020069159.1">
    <property type="nucleotide sequence ID" value="XM_020216916.1"/>
</dbReference>
<keyword evidence="6 9" id="KW-0472">Membrane</keyword>
<evidence type="ECO:0000256" key="5">
    <source>
        <dbReference type="ARBA" id="ARBA00022989"/>
    </source>
</evidence>
<feature type="transmembrane region" description="Helical" evidence="9">
    <location>
        <begin position="445"/>
        <end position="467"/>
    </location>
</feature>
<feature type="transmembrane region" description="Helical" evidence="9">
    <location>
        <begin position="77"/>
        <end position="97"/>
    </location>
</feature>
<evidence type="ECO:0000256" key="2">
    <source>
        <dbReference type="ARBA" id="ARBA00010992"/>
    </source>
</evidence>
<dbReference type="GO" id="GO:0016020">
    <property type="term" value="C:membrane"/>
    <property type="evidence" value="ECO:0007669"/>
    <property type="project" value="UniProtKB-SubCell"/>
</dbReference>
<dbReference type="PANTHER" id="PTHR48022">
    <property type="entry name" value="PLASTIDIC GLUCOSE TRANSPORTER 4"/>
    <property type="match status" value="1"/>
</dbReference>
<feature type="transmembrane region" description="Helical" evidence="9">
    <location>
        <begin position="183"/>
        <end position="203"/>
    </location>
</feature>
<comment type="similarity">
    <text evidence="2 7">Belongs to the major facilitator superfamily. Sugar transporter (TC 2.A.1.1) family.</text>
</comment>
<dbReference type="InterPro" id="IPR003663">
    <property type="entry name" value="Sugar/inositol_transpt"/>
</dbReference>
<feature type="compositionally biased region" description="Polar residues" evidence="8">
    <location>
        <begin position="535"/>
        <end position="555"/>
    </location>
</feature>
<feature type="region of interest" description="Disordered" evidence="8">
    <location>
        <begin position="529"/>
        <end position="555"/>
    </location>
</feature>
<dbReference type="PROSITE" id="PS50850">
    <property type="entry name" value="MFS"/>
    <property type="match status" value="1"/>
</dbReference>
<protein>
    <submittedName>
        <fullName evidence="11">General substrate transporter</fullName>
    </submittedName>
</protein>
<feature type="transmembrane region" description="Helical" evidence="9">
    <location>
        <begin position="374"/>
        <end position="395"/>
    </location>
</feature>
<dbReference type="FunFam" id="1.20.1250.20:FF:000134">
    <property type="entry name" value="MFS sugar transporter protein"/>
    <property type="match status" value="1"/>
</dbReference>
<dbReference type="PROSITE" id="PS00217">
    <property type="entry name" value="SUGAR_TRANSPORT_2"/>
    <property type="match status" value="1"/>
</dbReference>
<comment type="subcellular location">
    <subcellularLocation>
        <location evidence="1">Membrane</location>
        <topology evidence="1">Multi-pass membrane protein</topology>
    </subcellularLocation>
</comment>
<dbReference type="OrthoDB" id="6133115at2759"/>
<proteinExistence type="inferred from homology"/>
<dbReference type="InterPro" id="IPR036259">
    <property type="entry name" value="MFS_trans_sf"/>
</dbReference>
<keyword evidence="4 9" id="KW-0812">Transmembrane</keyword>
<evidence type="ECO:0000256" key="6">
    <source>
        <dbReference type="ARBA" id="ARBA00023136"/>
    </source>
</evidence>
<dbReference type="Proteomes" id="UP000094389">
    <property type="component" value="Unassembled WGS sequence"/>
</dbReference>
<feature type="transmembrane region" description="Helical" evidence="9">
    <location>
        <begin position="145"/>
        <end position="171"/>
    </location>
</feature>
<dbReference type="OMA" id="IQWCGNQ"/>
<feature type="domain" description="Major facilitator superfamily (MFS) profile" evidence="10">
    <location>
        <begin position="40"/>
        <end position="498"/>
    </location>
</feature>
<dbReference type="PANTHER" id="PTHR48022:SF24">
    <property type="entry name" value="HEXOSE TRANSPORTER PROTEIN (AFU_ORTHOLOGUE AFUA_8G04480)"/>
    <property type="match status" value="1"/>
</dbReference>
<organism evidence="11 12">
    <name type="scientific">Cyberlindnera jadinii (strain ATCC 18201 / CBS 1600 / BCRC 20928 / JCM 3617 / NBRC 0987 / NRRL Y-1542)</name>
    <name type="common">Torula yeast</name>
    <name type="synonym">Candida utilis</name>
    <dbReference type="NCBI Taxonomy" id="983966"/>
    <lineage>
        <taxon>Eukaryota</taxon>
        <taxon>Fungi</taxon>
        <taxon>Dikarya</taxon>
        <taxon>Ascomycota</taxon>
        <taxon>Saccharomycotina</taxon>
        <taxon>Saccharomycetes</taxon>
        <taxon>Phaffomycetales</taxon>
        <taxon>Phaffomycetaceae</taxon>
        <taxon>Cyberlindnera</taxon>
    </lineage>
</organism>
<dbReference type="PROSITE" id="PS00216">
    <property type="entry name" value="SUGAR_TRANSPORT_1"/>
    <property type="match status" value="1"/>
</dbReference>
<dbReference type="InterPro" id="IPR020846">
    <property type="entry name" value="MFS_dom"/>
</dbReference>
<evidence type="ECO:0000313" key="12">
    <source>
        <dbReference type="Proteomes" id="UP000094389"/>
    </source>
</evidence>
<feature type="transmembrane region" description="Helical" evidence="9">
    <location>
        <begin position="473"/>
        <end position="494"/>
    </location>
</feature>
<evidence type="ECO:0000256" key="3">
    <source>
        <dbReference type="ARBA" id="ARBA00022448"/>
    </source>
</evidence>